<dbReference type="EMBL" id="RFFH01000001">
    <property type="protein sequence ID" value="RMI35754.1"/>
    <property type="molecule type" value="Genomic_DNA"/>
</dbReference>
<organism evidence="6 7">
    <name type="scientific">Nocardia stercoris</name>
    <dbReference type="NCBI Taxonomy" id="2483361"/>
    <lineage>
        <taxon>Bacteria</taxon>
        <taxon>Bacillati</taxon>
        <taxon>Actinomycetota</taxon>
        <taxon>Actinomycetes</taxon>
        <taxon>Mycobacteriales</taxon>
        <taxon>Nocardiaceae</taxon>
        <taxon>Nocardia</taxon>
    </lineage>
</organism>
<evidence type="ECO:0000256" key="3">
    <source>
        <dbReference type="ARBA" id="ARBA00013368"/>
    </source>
</evidence>
<sequence length="784" mass="84375">MAADPAVTPEVAAAVRAALGAEDAADEQSPGSGIFVRAIRVRGFRGIGPAAALELDPGPGLTLVVGRNGSGKSSFAEAAELALTGDTRRWSGRAAVWRDGWRNLHEGNDTRIELELVAAGEPELRITREWTETAEFADGTWTEQRHGRPPGPFRPQEWAAALELYRPFLSYSELGALVDGRPADLFDALHRLLGLDQLTAAQERLRARRLELERAARAVGEERAALAAALGGLVDERAIRVAALLGAPDPDLTAVAAEIDTVRKDPGGIDRLLGIVALQLPAADVVAAAAADLVARAEDLSGHSGAEADLRVLELLRRAGEFAAAEPDACPCPVCGKGTLDAQWRRAADEQMDRLAQAGSALTTARADLDRALRAAGDLVKPVPAELDSWQPPTAGVDPAPAAAAWAGWAACAHDTHDPAELARRLPAAHAETELALRSLRHAATKELDRIDAVWAPLLPRLRAWLEAATTVAVADAELRTVRRAEEWLKTAAADLREQRMAPLADHARRIWTGLRQQSNVDLGTIRLQGTANAGRRVVLDVTVDDAGGTALGVMSQGELHALGLSLFLPRATVPDSPFGFLLIDDPVQAMDPAKVDGLARVLAAAARSGRQVVVFTHDARLAESVRRLRLPATIREVQRREGSRVEVRAGEDPVRRYLADANALLRTRQLPRDIAVELVVTCCRSAIEAAALARIRRDLIGAGIAHAEVQRRIDRARTVWEKLALAELGAADQVDELNDYLDAEHRWVRQIVRDAAAGAHIRIDRDPADLLTGTRRVVAWLDR</sequence>
<feature type="domain" description="Rad50/SbcC-type AAA" evidence="5">
    <location>
        <begin position="39"/>
        <end position="132"/>
    </location>
</feature>
<dbReference type="GO" id="GO:0006302">
    <property type="term" value="P:double-strand break repair"/>
    <property type="evidence" value="ECO:0007669"/>
    <property type="project" value="InterPro"/>
</dbReference>
<evidence type="ECO:0000313" key="7">
    <source>
        <dbReference type="Proteomes" id="UP000279275"/>
    </source>
</evidence>
<keyword evidence="7" id="KW-1185">Reference proteome</keyword>
<gene>
    <name evidence="6" type="ORF">EBN03_01865</name>
</gene>
<accession>A0A3M2LEB8</accession>
<dbReference type="PANTHER" id="PTHR32114">
    <property type="entry name" value="ABC TRANSPORTER ABCH.3"/>
    <property type="match status" value="1"/>
</dbReference>
<dbReference type="GO" id="GO:0005524">
    <property type="term" value="F:ATP binding"/>
    <property type="evidence" value="ECO:0007669"/>
    <property type="project" value="InterPro"/>
</dbReference>
<dbReference type="InterPro" id="IPR038729">
    <property type="entry name" value="Rad50/SbcC_AAA"/>
</dbReference>
<dbReference type="OrthoDB" id="5089113at2"/>
<evidence type="ECO:0000313" key="6">
    <source>
        <dbReference type="EMBL" id="RMI35754.1"/>
    </source>
</evidence>
<evidence type="ECO:0000259" key="4">
    <source>
        <dbReference type="Pfam" id="PF13304"/>
    </source>
</evidence>
<evidence type="ECO:0000256" key="1">
    <source>
        <dbReference type="ARBA" id="ARBA00006930"/>
    </source>
</evidence>
<dbReference type="Pfam" id="PF13304">
    <property type="entry name" value="AAA_21"/>
    <property type="match status" value="1"/>
</dbReference>
<dbReference type="SUPFAM" id="SSF52540">
    <property type="entry name" value="P-loop containing nucleoside triphosphate hydrolases"/>
    <property type="match status" value="1"/>
</dbReference>
<dbReference type="AlphaFoldDB" id="A0A3M2LEB8"/>
<dbReference type="Pfam" id="PF13476">
    <property type="entry name" value="AAA_23"/>
    <property type="match status" value="1"/>
</dbReference>
<dbReference type="PANTHER" id="PTHR32114:SF2">
    <property type="entry name" value="ABC TRANSPORTER ABCH.3"/>
    <property type="match status" value="1"/>
</dbReference>
<evidence type="ECO:0000259" key="5">
    <source>
        <dbReference type="Pfam" id="PF13476"/>
    </source>
</evidence>
<name>A0A3M2LEB8_9NOCA</name>
<dbReference type="Proteomes" id="UP000279275">
    <property type="component" value="Unassembled WGS sequence"/>
</dbReference>
<comment type="caution">
    <text evidence="6">The sequence shown here is derived from an EMBL/GenBank/DDBJ whole genome shotgun (WGS) entry which is preliminary data.</text>
</comment>
<evidence type="ECO:0000256" key="2">
    <source>
        <dbReference type="ARBA" id="ARBA00011322"/>
    </source>
</evidence>
<comment type="subunit">
    <text evidence="2">Heterodimer of SbcC and SbcD.</text>
</comment>
<reference evidence="6 7" key="1">
    <citation type="submission" date="2018-10" db="EMBL/GenBank/DDBJ databases">
        <title>Isolation from cow dung.</title>
        <authorList>
            <person name="Ling L."/>
        </authorList>
    </citation>
    <scope>NUCLEOTIDE SEQUENCE [LARGE SCALE GENOMIC DNA]</scope>
    <source>
        <strain evidence="6 7">NEAU-LL90</strain>
    </source>
</reference>
<feature type="domain" description="ATPase AAA-type core" evidence="4">
    <location>
        <begin position="532"/>
        <end position="622"/>
    </location>
</feature>
<dbReference type="Gene3D" id="3.40.50.300">
    <property type="entry name" value="P-loop containing nucleotide triphosphate hydrolases"/>
    <property type="match status" value="2"/>
</dbReference>
<protein>
    <recommendedName>
        <fullName evidence="3">Nuclease SbcCD subunit C</fullName>
    </recommendedName>
</protein>
<dbReference type="InterPro" id="IPR027417">
    <property type="entry name" value="P-loop_NTPase"/>
</dbReference>
<comment type="similarity">
    <text evidence="1">Belongs to the SMC family. SbcC subfamily.</text>
</comment>
<proteinExistence type="inferred from homology"/>
<dbReference type="GO" id="GO:0016887">
    <property type="term" value="F:ATP hydrolysis activity"/>
    <property type="evidence" value="ECO:0007669"/>
    <property type="project" value="InterPro"/>
</dbReference>
<dbReference type="InterPro" id="IPR003959">
    <property type="entry name" value="ATPase_AAA_core"/>
</dbReference>